<gene>
    <name evidence="2" type="ORF">LCGC14_3080160</name>
</gene>
<dbReference type="EMBL" id="LAZR01065768">
    <property type="protein sequence ID" value="KKK54887.1"/>
    <property type="molecule type" value="Genomic_DNA"/>
</dbReference>
<accession>A0A0F8WDJ7</accession>
<sequence length="121" mass="13027">AMDMVTDAAPGAGLADRIIRAARRRRLTRRVARVLAPLAAAAAVVAAVYLISLEPQAPAPTGVAGVIDRTLQDVPQNDRFLVQNLPMFQNYDEVVSFEQVRALVDEETLSALDELEGEGSL</sequence>
<evidence type="ECO:0000313" key="2">
    <source>
        <dbReference type="EMBL" id="KKK54887.1"/>
    </source>
</evidence>
<keyword evidence="1" id="KW-0812">Transmembrane</keyword>
<organism evidence="2">
    <name type="scientific">marine sediment metagenome</name>
    <dbReference type="NCBI Taxonomy" id="412755"/>
    <lineage>
        <taxon>unclassified sequences</taxon>
        <taxon>metagenomes</taxon>
        <taxon>ecological metagenomes</taxon>
    </lineage>
</organism>
<feature type="transmembrane region" description="Helical" evidence="1">
    <location>
        <begin position="31"/>
        <end position="51"/>
    </location>
</feature>
<evidence type="ECO:0000256" key="1">
    <source>
        <dbReference type="SAM" id="Phobius"/>
    </source>
</evidence>
<reference evidence="2" key="1">
    <citation type="journal article" date="2015" name="Nature">
        <title>Complex archaea that bridge the gap between prokaryotes and eukaryotes.</title>
        <authorList>
            <person name="Spang A."/>
            <person name="Saw J.H."/>
            <person name="Jorgensen S.L."/>
            <person name="Zaremba-Niedzwiedzka K."/>
            <person name="Martijn J."/>
            <person name="Lind A.E."/>
            <person name="van Eijk R."/>
            <person name="Schleper C."/>
            <person name="Guy L."/>
            <person name="Ettema T.J."/>
        </authorList>
    </citation>
    <scope>NUCLEOTIDE SEQUENCE</scope>
</reference>
<keyword evidence="1" id="KW-0472">Membrane</keyword>
<dbReference type="AlphaFoldDB" id="A0A0F8WDJ7"/>
<keyword evidence="1" id="KW-1133">Transmembrane helix</keyword>
<protein>
    <submittedName>
        <fullName evidence="2">Uncharacterized protein</fullName>
    </submittedName>
</protein>
<feature type="non-terminal residue" evidence="2">
    <location>
        <position position="1"/>
    </location>
</feature>
<proteinExistence type="predicted"/>
<comment type="caution">
    <text evidence="2">The sequence shown here is derived from an EMBL/GenBank/DDBJ whole genome shotgun (WGS) entry which is preliminary data.</text>
</comment>
<name>A0A0F8WDJ7_9ZZZZ</name>